<dbReference type="Proteomes" id="UP000297851">
    <property type="component" value="Unassembled WGS sequence"/>
</dbReference>
<dbReference type="EMBL" id="SOGO01000009">
    <property type="protein sequence ID" value="TFD06275.1"/>
    <property type="molecule type" value="Genomic_DNA"/>
</dbReference>
<sequence length="338" mass="35040">MTFLPRLGRYRIDAVLLLVALVWGGSYLAAKVLTEQASVGAVLALRFLVAALALLLIWALSRPRRPTRAELAGGALLGLTQAAILWLETAGVAVTSATNAGLIISLTIILTPILESVAARNWLPRSFFVAAVLAVVGVALLVSGSGFRAPNPGDLLMLAAALVRALHVTMVGRVTRADDAGRRPGTLTITLVQAAVGALAFTAADAPGTLRAIGAFGPAAWLGVLYLGLACSVFAFLAQTWAIRHTSAARASLLMGTEPVWAVVVGVSLGSENLGLVAVLGAGLIIAGTSWGQRVEQGHRLGRRPTCSRCRPGHIRRSRPSAEAGFGCSSASARARSH</sequence>
<evidence type="ECO:0000313" key="10">
    <source>
        <dbReference type="EMBL" id="TFD06275.1"/>
    </source>
</evidence>
<name>A0ABY2JLY3_9MICO</name>
<evidence type="ECO:0000256" key="6">
    <source>
        <dbReference type="ARBA" id="ARBA00023136"/>
    </source>
</evidence>
<proteinExistence type="inferred from homology"/>
<dbReference type="Pfam" id="PF00892">
    <property type="entry name" value="EamA"/>
    <property type="match status" value="2"/>
</dbReference>
<dbReference type="PANTHER" id="PTHR42920:SF5">
    <property type="entry name" value="EAMA DOMAIN-CONTAINING PROTEIN"/>
    <property type="match status" value="1"/>
</dbReference>
<evidence type="ECO:0000256" key="7">
    <source>
        <dbReference type="SAM" id="MobiDB-lite"/>
    </source>
</evidence>
<evidence type="ECO:0000256" key="2">
    <source>
        <dbReference type="ARBA" id="ARBA00007362"/>
    </source>
</evidence>
<protein>
    <submittedName>
        <fullName evidence="10">EamA family transporter</fullName>
    </submittedName>
</protein>
<dbReference type="InterPro" id="IPR037185">
    <property type="entry name" value="EmrE-like"/>
</dbReference>
<feature type="region of interest" description="Disordered" evidence="7">
    <location>
        <begin position="313"/>
        <end position="338"/>
    </location>
</feature>
<dbReference type="SUPFAM" id="SSF103481">
    <property type="entry name" value="Multidrug resistance efflux transporter EmrE"/>
    <property type="match status" value="2"/>
</dbReference>
<dbReference type="PANTHER" id="PTHR42920">
    <property type="entry name" value="OS03G0707200 PROTEIN-RELATED"/>
    <property type="match status" value="1"/>
</dbReference>
<feature type="transmembrane region" description="Helical" evidence="8">
    <location>
        <begin position="93"/>
        <end position="114"/>
    </location>
</feature>
<evidence type="ECO:0000256" key="3">
    <source>
        <dbReference type="ARBA" id="ARBA00022475"/>
    </source>
</evidence>
<feature type="transmembrane region" description="Helical" evidence="8">
    <location>
        <begin position="12"/>
        <end position="30"/>
    </location>
</feature>
<evidence type="ECO:0000313" key="11">
    <source>
        <dbReference type="Proteomes" id="UP000297851"/>
    </source>
</evidence>
<evidence type="ECO:0000256" key="4">
    <source>
        <dbReference type="ARBA" id="ARBA00022692"/>
    </source>
</evidence>
<feature type="transmembrane region" description="Helical" evidence="8">
    <location>
        <begin position="216"/>
        <end position="237"/>
    </location>
</feature>
<feature type="transmembrane region" description="Helical" evidence="8">
    <location>
        <begin position="155"/>
        <end position="174"/>
    </location>
</feature>
<evidence type="ECO:0000259" key="9">
    <source>
        <dbReference type="Pfam" id="PF00892"/>
    </source>
</evidence>
<keyword evidence="5 8" id="KW-1133">Transmembrane helix</keyword>
<keyword evidence="4 8" id="KW-0812">Transmembrane</keyword>
<keyword evidence="3" id="KW-1003">Cell membrane</keyword>
<organism evidence="10 11">
    <name type="scientific">Cryobacterium sandaracinum</name>
    <dbReference type="NCBI Taxonomy" id="1259247"/>
    <lineage>
        <taxon>Bacteria</taxon>
        <taxon>Bacillati</taxon>
        <taxon>Actinomycetota</taxon>
        <taxon>Actinomycetes</taxon>
        <taxon>Micrococcales</taxon>
        <taxon>Microbacteriaceae</taxon>
        <taxon>Cryobacterium</taxon>
    </lineage>
</organism>
<comment type="similarity">
    <text evidence="2">Belongs to the EamA transporter family.</text>
</comment>
<feature type="transmembrane region" description="Helical" evidence="8">
    <location>
        <begin position="36"/>
        <end position="59"/>
    </location>
</feature>
<keyword evidence="6 8" id="KW-0472">Membrane</keyword>
<dbReference type="InterPro" id="IPR000620">
    <property type="entry name" value="EamA_dom"/>
</dbReference>
<feature type="domain" description="EamA" evidence="9">
    <location>
        <begin position="14"/>
        <end position="142"/>
    </location>
</feature>
<evidence type="ECO:0000256" key="1">
    <source>
        <dbReference type="ARBA" id="ARBA00004651"/>
    </source>
</evidence>
<evidence type="ECO:0000256" key="8">
    <source>
        <dbReference type="SAM" id="Phobius"/>
    </source>
</evidence>
<feature type="transmembrane region" description="Helical" evidence="8">
    <location>
        <begin position="126"/>
        <end position="149"/>
    </location>
</feature>
<feature type="transmembrane region" description="Helical" evidence="8">
    <location>
        <begin position="186"/>
        <end position="204"/>
    </location>
</feature>
<feature type="domain" description="EamA" evidence="9">
    <location>
        <begin position="152"/>
        <end position="289"/>
    </location>
</feature>
<reference evidence="10 11" key="1">
    <citation type="submission" date="2019-03" db="EMBL/GenBank/DDBJ databases">
        <title>Genomics of glacier-inhabiting Cryobacterium strains.</title>
        <authorList>
            <person name="Liu Q."/>
            <person name="Xin Y.-H."/>
        </authorList>
    </citation>
    <scope>NUCLEOTIDE SEQUENCE [LARGE SCALE GENOMIC DNA]</scope>
    <source>
        <strain evidence="10 11">TMT2-16</strain>
    </source>
</reference>
<accession>A0ABY2JLY3</accession>
<keyword evidence="11" id="KW-1185">Reference proteome</keyword>
<dbReference type="RefSeq" id="WP_134372010.1">
    <property type="nucleotide sequence ID" value="NZ_SOGO01000009.1"/>
</dbReference>
<evidence type="ECO:0000256" key="5">
    <source>
        <dbReference type="ARBA" id="ARBA00022989"/>
    </source>
</evidence>
<comment type="subcellular location">
    <subcellularLocation>
        <location evidence="1">Cell membrane</location>
        <topology evidence="1">Multi-pass membrane protein</topology>
    </subcellularLocation>
</comment>
<gene>
    <name evidence="10" type="ORF">E3T25_02835</name>
</gene>
<comment type="caution">
    <text evidence="10">The sequence shown here is derived from an EMBL/GenBank/DDBJ whole genome shotgun (WGS) entry which is preliminary data.</text>
</comment>
<dbReference type="InterPro" id="IPR051258">
    <property type="entry name" value="Diverse_Substrate_Transporter"/>
</dbReference>
<feature type="transmembrane region" description="Helical" evidence="8">
    <location>
        <begin position="71"/>
        <end position="87"/>
    </location>
</feature>